<evidence type="ECO:0000313" key="1">
    <source>
        <dbReference type="EMBL" id="GAF78222.1"/>
    </source>
</evidence>
<accession>X0SQQ5</accession>
<comment type="caution">
    <text evidence="1">The sequence shown here is derived from an EMBL/GenBank/DDBJ whole genome shotgun (WGS) entry which is preliminary data.</text>
</comment>
<proteinExistence type="predicted"/>
<gene>
    <name evidence="1" type="ORF">S01H1_03526</name>
</gene>
<name>X0SQQ5_9ZZZZ</name>
<dbReference type="EMBL" id="BARS01001916">
    <property type="protein sequence ID" value="GAF78222.1"/>
    <property type="molecule type" value="Genomic_DNA"/>
</dbReference>
<sequence length="45" mass="5607">MKKYLLLIEDEKEWEKFKELIDKDINTEILDLIKNKIKKEKKNEK</sequence>
<dbReference type="AlphaFoldDB" id="X0SQQ5"/>
<organism evidence="1">
    <name type="scientific">marine sediment metagenome</name>
    <dbReference type="NCBI Taxonomy" id="412755"/>
    <lineage>
        <taxon>unclassified sequences</taxon>
        <taxon>metagenomes</taxon>
        <taxon>ecological metagenomes</taxon>
    </lineage>
</organism>
<reference evidence="1" key="1">
    <citation type="journal article" date="2014" name="Front. Microbiol.">
        <title>High frequency of phylogenetically diverse reductive dehalogenase-homologous genes in deep subseafloor sedimentary metagenomes.</title>
        <authorList>
            <person name="Kawai M."/>
            <person name="Futagami T."/>
            <person name="Toyoda A."/>
            <person name="Takaki Y."/>
            <person name="Nishi S."/>
            <person name="Hori S."/>
            <person name="Arai W."/>
            <person name="Tsubouchi T."/>
            <person name="Morono Y."/>
            <person name="Uchiyama I."/>
            <person name="Ito T."/>
            <person name="Fujiyama A."/>
            <person name="Inagaki F."/>
            <person name="Takami H."/>
        </authorList>
    </citation>
    <scope>NUCLEOTIDE SEQUENCE</scope>
    <source>
        <strain evidence="1">Expedition CK06-06</strain>
    </source>
</reference>
<protein>
    <submittedName>
        <fullName evidence="1">Uncharacterized protein</fullName>
    </submittedName>
</protein>